<reference evidence="2 3" key="1">
    <citation type="journal article" date="2018" name="Elife">
        <title>Discovery and characterization of a prevalent human gut bacterial enzyme sufficient for the inactivation of a family of plant toxins.</title>
        <authorList>
            <person name="Koppel N."/>
            <person name="Bisanz J.E."/>
            <person name="Pandelia M.E."/>
            <person name="Turnbaugh P.J."/>
            <person name="Balskus E.P."/>
        </authorList>
    </citation>
    <scope>NUCLEOTIDE SEQUENCE [LARGE SCALE GENOMIC DNA]</scope>
    <source>
        <strain evidence="2 3">3C</strain>
    </source>
</reference>
<feature type="coiled-coil region" evidence="1">
    <location>
        <begin position="68"/>
        <end position="102"/>
    </location>
</feature>
<feature type="coiled-coil region" evidence="1">
    <location>
        <begin position="161"/>
        <end position="188"/>
    </location>
</feature>
<organism evidence="2 3">
    <name type="scientific">Gordonibacter pamelaeae</name>
    <dbReference type="NCBI Taxonomy" id="471189"/>
    <lineage>
        <taxon>Bacteria</taxon>
        <taxon>Bacillati</taxon>
        <taxon>Actinomycetota</taxon>
        <taxon>Coriobacteriia</taxon>
        <taxon>Eggerthellales</taxon>
        <taxon>Eggerthellaceae</taxon>
        <taxon>Gordonibacter</taxon>
    </lineage>
</organism>
<evidence type="ECO:0000256" key="1">
    <source>
        <dbReference type="SAM" id="Coils"/>
    </source>
</evidence>
<proteinExistence type="predicted"/>
<protein>
    <submittedName>
        <fullName evidence="2">Uncharacterized protein</fullName>
    </submittedName>
</protein>
<keyword evidence="1" id="KW-0175">Coiled coil</keyword>
<keyword evidence="3" id="KW-1185">Reference proteome</keyword>
<gene>
    <name evidence="2" type="ORF">C1877_04795</name>
</gene>
<dbReference type="PROSITE" id="PS51257">
    <property type="entry name" value="PROKAR_LIPOPROTEIN"/>
    <property type="match status" value="1"/>
</dbReference>
<evidence type="ECO:0000313" key="2">
    <source>
        <dbReference type="EMBL" id="RDB66499.1"/>
    </source>
</evidence>
<dbReference type="OrthoDB" id="3174172at2"/>
<evidence type="ECO:0000313" key="3">
    <source>
        <dbReference type="Proteomes" id="UP000254000"/>
    </source>
</evidence>
<dbReference type="RefSeq" id="WP_114568518.1">
    <property type="nucleotide sequence ID" value="NZ_CABMMS010000002.1"/>
</dbReference>
<accession>A0A369M6K9</accession>
<dbReference type="AlphaFoldDB" id="A0A369M6K9"/>
<dbReference type="EMBL" id="PPTS01000002">
    <property type="protein sequence ID" value="RDB66499.1"/>
    <property type="molecule type" value="Genomic_DNA"/>
</dbReference>
<comment type="caution">
    <text evidence="2">The sequence shown here is derived from an EMBL/GenBank/DDBJ whole genome shotgun (WGS) entry which is preliminary data.</text>
</comment>
<name>A0A369M6K9_9ACTN</name>
<sequence>MDEPKDAGTGAGAAGAGACVTEADGSAEAAGTDASEEAFAQLQRLYDQLPAMEERGVLLARAKAAAAAVRLEDELATARILLDEAEKREAEARAALEQAERGGDAELADECRRALLHAGSLRGFRVGPARKAEAALARALEEGRFADAAEARAAVLDPAELASVESEVEAYRCAYAEALARCEALEASCPED</sequence>
<dbReference type="GeneID" id="78359029"/>
<dbReference type="Proteomes" id="UP000254000">
    <property type="component" value="Unassembled WGS sequence"/>
</dbReference>